<dbReference type="Pfam" id="PF00440">
    <property type="entry name" value="TetR_N"/>
    <property type="match status" value="1"/>
</dbReference>
<evidence type="ECO:0000256" key="2">
    <source>
        <dbReference type="ARBA" id="ARBA00023125"/>
    </source>
</evidence>
<evidence type="ECO:0000313" key="7">
    <source>
        <dbReference type="Proteomes" id="UP000247781"/>
    </source>
</evidence>
<keyword evidence="1" id="KW-0805">Transcription regulation</keyword>
<reference evidence="6 7" key="2">
    <citation type="submission" date="2018-06" db="EMBL/GenBank/DDBJ databases">
        <title>Sequencing of bacterial isolates from soil warming experiment in Harvard Forest, Massachusetts, USA.</title>
        <authorList>
            <person name="Deangelis K.PhD."/>
        </authorList>
    </citation>
    <scope>NUCLEOTIDE SEQUENCE [LARGE SCALE GENOMIC DNA]</scope>
    <source>
        <strain evidence="6 7">GAS496</strain>
    </source>
</reference>
<dbReference type="InterPro" id="IPR001647">
    <property type="entry name" value="HTH_TetR"/>
</dbReference>
<evidence type="ECO:0000256" key="4">
    <source>
        <dbReference type="PROSITE-ProRule" id="PRU00335"/>
    </source>
</evidence>
<keyword evidence="2 4" id="KW-0238">DNA-binding</keyword>
<sequence>MTTASRYARTERAEDTRDAILTAAERLFAEHGIATVSNRQIVEAAEQGNNAAVVYHFGRKTDLVRAIEQKHARHIEELRQQKIAETRQSAGLRQWVSCLVEPYTTHLASLGTPTYYARFIAQATTDPLYQGMVRESALESLTLRQVVDNINRRLPKLPDGVRAERSMMTHLMLHHTCAAYETRFASGRRRPRPNWSEASNGLIDVMVAIWQAPAAVRG</sequence>
<keyword evidence="3" id="KW-0804">Transcription</keyword>
<dbReference type="InterPro" id="IPR009057">
    <property type="entry name" value="Homeodomain-like_sf"/>
</dbReference>
<comment type="caution">
    <text evidence="6">The sequence shown here is derived from an EMBL/GenBank/DDBJ whole genome shotgun (WGS) entry which is preliminary data.</text>
</comment>
<reference evidence="7" key="1">
    <citation type="submission" date="2018-05" db="EMBL/GenBank/DDBJ databases">
        <authorList>
            <person name="Deangelis K."/>
            <person name="Huntemann M."/>
            <person name="Clum A."/>
            <person name="Pillay M."/>
            <person name="Palaniappan K."/>
            <person name="Varghese N."/>
            <person name="Mikhailova N."/>
            <person name="Stamatis D."/>
            <person name="Reddy T."/>
            <person name="Daum C."/>
            <person name="Shapiro N."/>
            <person name="Ivanova N."/>
            <person name="Kyrpides N."/>
            <person name="Woyke T."/>
        </authorList>
    </citation>
    <scope>NUCLEOTIDE SEQUENCE [LARGE SCALE GENOMIC DNA]</scope>
    <source>
        <strain evidence="7">GAS496</strain>
    </source>
</reference>
<keyword evidence="7" id="KW-1185">Reference proteome</keyword>
<dbReference type="PROSITE" id="PS50977">
    <property type="entry name" value="HTH_TETR_2"/>
    <property type="match status" value="1"/>
</dbReference>
<gene>
    <name evidence="6" type="ORF">C8E89_103431</name>
</gene>
<feature type="domain" description="HTH tetR-type" evidence="5">
    <location>
        <begin position="14"/>
        <end position="75"/>
    </location>
</feature>
<evidence type="ECO:0000313" key="6">
    <source>
        <dbReference type="EMBL" id="PXX11342.1"/>
    </source>
</evidence>
<evidence type="ECO:0000256" key="3">
    <source>
        <dbReference type="ARBA" id="ARBA00023163"/>
    </source>
</evidence>
<dbReference type="Proteomes" id="UP000247781">
    <property type="component" value="Unassembled WGS sequence"/>
</dbReference>
<dbReference type="RefSeq" id="WP_423797418.1">
    <property type="nucleotide sequence ID" value="NZ_QJJU01000003.1"/>
</dbReference>
<dbReference type="GO" id="GO:0000976">
    <property type="term" value="F:transcription cis-regulatory region binding"/>
    <property type="evidence" value="ECO:0007669"/>
    <property type="project" value="TreeGrafter"/>
</dbReference>
<evidence type="ECO:0000259" key="5">
    <source>
        <dbReference type="PROSITE" id="PS50977"/>
    </source>
</evidence>
<dbReference type="PANTHER" id="PTHR30055">
    <property type="entry name" value="HTH-TYPE TRANSCRIPTIONAL REGULATOR RUTR"/>
    <property type="match status" value="1"/>
</dbReference>
<feature type="DNA-binding region" description="H-T-H motif" evidence="4">
    <location>
        <begin position="38"/>
        <end position="57"/>
    </location>
</feature>
<dbReference type="InterPro" id="IPR050109">
    <property type="entry name" value="HTH-type_TetR-like_transc_reg"/>
</dbReference>
<dbReference type="EMBL" id="QJJU01000003">
    <property type="protein sequence ID" value="PXX11342.1"/>
    <property type="molecule type" value="Genomic_DNA"/>
</dbReference>
<accession>A0A318HL73</accession>
<dbReference type="PANTHER" id="PTHR30055:SF234">
    <property type="entry name" value="HTH-TYPE TRANSCRIPTIONAL REGULATOR BETI"/>
    <property type="match status" value="1"/>
</dbReference>
<organism evidence="6 7">
    <name type="scientific">Mycolicibacterium moriokaense</name>
    <dbReference type="NCBI Taxonomy" id="39691"/>
    <lineage>
        <taxon>Bacteria</taxon>
        <taxon>Bacillati</taxon>
        <taxon>Actinomycetota</taxon>
        <taxon>Actinomycetes</taxon>
        <taxon>Mycobacteriales</taxon>
        <taxon>Mycobacteriaceae</taxon>
        <taxon>Mycolicibacterium</taxon>
    </lineage>
</organism>
<proteinExistence type="predicted"/>
<name>A0A318HL73_9MYCO</name>
<dbReference type="AlphaFoldDB" id="A0A318HL73"/>
<evidence type="ECO:0000256" key="1">
    <source>
        <dbReference type="ARBA" id="ARBA00023015"/>
    </source>
</evidence>
<dbReference type="SUPFAM" id="SSF46689">
    <property type="entry name" value="Homeodomain-like"/>
    <property type="match status" value="1"/>
</dbReference>
<protein>
    <submittedName>
        <fullName evidence="6">TetR family transcriptional regulator</fullName>
    </submittedName>
</protein>
<dbReference type="GO" id="GO:0003700">
    <property type="term" value="F:DNA-binding transcription factor activity"/>
    <property type="evidence" value="ECO:0007669"/>
    <property type="project" value="TreeGrafter"/>
</dbReference>
<dbReference type="Gene3D" id="1.10.357.10">
    <property type="entry name" value="Tetracycline Repressor, domain 2"/>
    <property type="match status" value="1"/>
</dbReference>